<reference evidence="3" key="1">
    <citation type="submission" date="2017-02" db="UniProtKB">
        <authorList>
            <consortium name="WormBaseParasite"/>
        </authorList>
    </citation>
    <scope>IDENTIFICATION</scope>
</reference>
<gene>
    <name evidence="1" type="ORF">TCLT_LOCUS8943</name>
</gene>
<dbReference type="Pfam" id="PF05477">
    <property type="entry name" value="SURF2"/>
    <property type="match status" value="1"/>
</dbReference>
<evidence type="ECO:0000313" key="1">
    <source>
        <dbReference type="EMBL" id="VDN06535.1"/>
    </source>
</evidence>
<reference evidence="1 2" key="2">
    <citation type="submission" date="2018-11" db="EMBL/GenBank/DDBJ databases">
        <authorList>
            <consortium name="Pathogen Informatics"/>
        </authorList>
    </citation>
    <scope>NUCLEOTIDE SEQUENCE [LARGE SCALE GENOMIC DNA]</scope>
</reference>
<keyword evidence="2" id="KW-1185">Reference proteome</keyword>
<evidence type="ECO:0000313" key="3">
    <source>
        <dbReference type="WBParaSite" id="TCLT_0000895401-mRNA-1"/>
    </source>
</evidence>
<dbReference type="WBParaSite" id="TCLT_0000895401-mRNA-1">
    <property type="protein sequence ID" value="TCLT_0000895401-mRNA-1"/>
    <property type="gene ID" value="TCLT_0000895401"/>
</dbReference>
<organism evidence="3">
    <name type="scientific">Thelazia callipaeda</name>
    <name type="common">Oriental eyeworm</name>
    <name type="synonym">Parasitic nematode</name>
    <dbReference type="NCBI Taxonomy" id="103827"/>
    <lineage>
        <taxon>Eukaryota</taxon>
        <taxon>Metazoa</taxon>
        <taxon>Ecdysozoa</taxon>
        <taxon>Nematoda</taxon>
        <taxon>Chromadorea</taxon>
        <taxon>Rhabditida</taxon>
        <taxon>Spirurina</taxon>
        <taxon>Spiruromorpha</taxon>
        <taxon>Thelazioidea</taxon>
        <taxon>Thelaziidae</taxon>
        <taxon>Thelazia</taxon>
    </lineage>
</organism>
<accession>A0A0N5D7B4</accession>
<protein>
    <submittedName>
        <fullName evidence="1 3">Uncharacterized protein</fullName>
    </submittedName>
</protein>
<dbReference type="EMBL" id="UYYF01004706">
    <property type="protein sequence ID" value="VDN06535.1"/>
    <property type="molecule type" value="Genomic_DNA"/>
</dbReference>
<dbReference type="PANTHER" id="PTHR34348">
    <property type="entry name" value="SURFEIT LOCUS PROTEIN 2"/>
    <property type="match status" value="1"/>
</dbReference>
<dbReference type="OrthoDB" id="127285at2759"/>
<dbReference type="OMA" id="CKITMKI"/>
<proteinExistence type="predicted"/>
<name>A0A0N5D7B4_THECL</name>
<dbReference type="STRING" id="103827.A0A0N5D7B4"/>
<dbReference type="AlphaFoldDB" id="A0A0N5D7B4"/>
<dbReference type="PANTHER" id="PTHR34348:SF1">
    <property type="entry name" value="SURFEIT LOCUS PROTEIN 2"/>
    <property type="match status" value="1"/>
</dbReference>
<sequence>MTKNVQALLDEYPVFELSDRKKLRCKLTGHEVSSNFDQLAAYVKSAKFDRAWRIHQIMENFGEYFDDISPVEFGCKLTMKIVAKNPDNLLRHVNGKKFKRCLEKGLLILIFW</sequence>
<dbReference type="InterPro" id="IPR008833">
    <property type="entry name" value="Surf2"/>
</dbReference>
<dbReference type="Proteomes" id="UP000276776">
    <property type="component" value="Unassembled WGS sequence"/>
</dbReference>
<evidence type="ECO:0000313" key="2">
    <source>
        <dbReference type="Proteomes" id="UP000276776"/>
    </source>
</evidence>